<feature type="domain" description="Flagellar hook protein FlgE/F/G-like D1" evidence="5">
    <location>
        <begin position="98"/>
        <end position="172"/>
    </location>
</feature>
<dbReference type="InterPro" id="IPR019776">
    <property type="entry name" value="Flagellar_basal_body_rod_CS"/>
</dbReference>
<dbReference type="GO" id="GO:0009425">
    <property type="term" value="C:bacterial-type flagellum basal body"/>
    <property type="evidence" value="ECO:0007669"/>
    <property type="project" value="UniProtKB-SubCell"/>
</dbReference>
<dbReference type="PANTHER" id="PTHR30435:SF19">
    <property type="entry name" value="FLAGELLAR BASAL-BODY ROD PROTEIN FLGG"/>
    <property type="match status" value="1"/>
</dbReference>
<feature type="domain" description="Flagellar basal-body/hook protein C-terminal" evidence="4">
    <location>
        <begin position="234"/>
        <end position="276"/>
    </location>
</feature>
<dbReference type="Pfam" id="PF06429">
    <property type="entry name" value="Flg_bbr_C"/>
    <property type="match status" value="1"/>
</dbReference>
<sequence length="282" mass="29332">MLRGIYASATGMIAEARRLDVITNNVANAATTGYKPDAVRARPFADVLVQRLDDRDGTGRIAPPAPVGRLGMGVQTPETVTVLADGPLRFTGRALDLALQGDGFFTVEDARGQRFYTRDGAFRLDAEGYLVTASGHRVLLESGQPVAAGGAGAGRRPGGEEAIQVDSDGTVRAGGEALGRLAIVSSQEVPGLRKVGANLWAQGEGSVLLARVARSEPAGGAPAGGARPWTLLVGYLEGSGVEPVLEMADLIATMRAYEANQRALRMQDEALGRAANDVGRVG</sequence>
<dbReference type="RefSeq" id="WP_264842381.1">
    <property type="nucleotide sequence ID" value="NZ_AP025628.1"/>
</dbReference>
<dbReference type="InterPro" id="IPR010930">
    <property type="entry name" value="Flg_bb/hook_C_dom"/>
</dbReference>
<dbReference type="PROSITE" id="PS00588">
    <property type="entry name" value="FLAGELLA_BB_ROD"/>
    <property type="match status" value="1"/>
</dbReference>
<evidence type="ECO:0000256" key="1">
    <source>
        <dbReference type="ARBA" id="ARBA00009677"/>
    </source>
</evidence>
<dbReference type="Pfam" id="PF00460">
    <property type="entry name" value="Flg_bb_rod"/>
    <property type="match status" value="1"/>
</dbReference>
<dbReference type="InterPro" id="IPR037925">
    <property type="entry name" value="FlgE/F/G-like"/>
</dbReference>
<evidence type="ECO:0000256" key="2">
    <source>
        <dbReference type="RuleBase" id="RU362116"/>
    </source>
</evidence>
<evidence type="ECO:0000313" key="7">
    <source>
        <dbReference type="Proteomes" id="UP001163687"/>
    </source>
</evidence>
<dbReference type="PANTHER" id="PTHR30435">
    <property type="entry name" value="FLAGELLAR PROTEIN"/>
    <property type="match status" value="1"/>
</dbReference>
<keyword evidence="6" id="KW-0282">Flagellum</keyword>
<evidence type="ECO:0000313" key="6">
    <source>
        <dbReference type="EMBL" id="BDG61753.1"/>
    </source>
</evidence>
<keyword evidence="2" id="KW-0975">Bacterial flagellum</keyword>
<dbReference type="AlphaFoldDB" id="A0AA35CNM8"/>
<dbReference type="InterPro" id="IPR020013">
    <property type="entry name" value="Flagellar_FlgE/F/G"/>
</dbReference>
<reference evidence="6" key="1">
    <citation type="submission" date="2022-03" db="EMBL/GenBank/DDBJ databases">
        <title>Complete genome sequence of Caldinitratiruptor microaerophilus.</title>
        <authorList>
            <person name="Mukaiyama R."/>
            <person name="Nishiyama T."/>
            <person name="Ueda K."/>
        </authorList>
    </citation>
    <scope>NUCLEOTIDE SEQUENCE</scope>
    <source>
        <strain evidence="6">JCM 16183</strain>
    </source>
</reference>
<proteinExistence type="inferred from homology"/>
<dbReference type="Proteomes" id="UP001163687">
    <property type="component" value="Chromosome"/>
</dbReference>
<evidence type="ECO:0000259" key="3">
    <source>
        <dbReference type="Pfam" id="PF00460"/>
    </source>
</evidence>
<name>A0AA35CNM8_9FIRM</name>
<dbReference type="Pfam" id="PF22692">
    <property type="entry name" value="LlgE_F_G_D1"/>
    <property type="match status" value="1"/>
</dbReference>
<comment type="subcellular location">
    <subcellularLocation>
        <location evidence="2">Bacterial flagellum basal body</location>
    </subcellularLocation>
</comment>
<dbReference type="GO" id="GO:0071978">
    <property type="term" value="P:bacterial-type flagellum-dependent swarming motility"/>
    <property type="evidence" value="ECO:0007669"/>
    <property type="project" value="TreeGrafter"/>
</dbReference>
<dbReference type="InterPro" id="IPR053967">
    <property type="entry name" value="LlgE_F_G-like_D1"/>
</dbReference>
<dbReference type="InterPro" id="IPR001444">
    <property type="entry name" value="Flag_bb_rod_N"/>
</dbReference>
<evidence type="ECO:0000259" key="4">
    <source>
        <dbReference type="Pfam" id="PF06429"/>
    </source>
</evidence>
<dbReference type="NCBIfam" id="TIGR03506">
    <property type="entry name" value="FlgEFG_subfam"/>
    <property type="match status" value="1"/>
</dbReference>
<comment type="similarity">
    <text evidence="1 2">Belongs to the flagella basal body rod proteins family.</text>
</comment>
<keyword evidence="6" id="KW-0966">Cell projection</keyword>
<dbReference type="SUPFAM" id="SSF117143">
    <property type="entry name" value="Flagellar hook protein flgE"/>
    <property type="match status" value="1"/>
</dbReference>
<organism evidence="6 7">
    <name type="scientific">Caldinitratiruptor microaerophilus</name>
    <dbReference type="NCBI Taxonomy" id="671077"/>
    <lineage>
        <taxon>Bacteria</taxon>
        <taxon>Bacillati</taxon>
        <taxon>Bacillota</taxon>
        <taxon>Clostridia</taxon>
        <taxon>Eubacteriales</taxon>
        <taxon>Symbiobacteriaceae</taxon>
        <taxon>Caldinitratiruptor</taxon>
    </lineage>
</organism>
<keyword evidence="7" id="KW-1185">Reference proteome</keyword>
<accession>A0AA35CNM8</accession>
<feature type="domain" description="Flagellar basal body rod protein N-terminal" evidence="3">
    <location>
        <begin position="5"/>
        <end position="35"/>
    </location>
</feature>
<gene>
    <name evidence="6" type="ORF">caldi_28430</name>
</gene>
<keyword evidence="6" id="KW-0969">Cilium</keyword>
<dbReference type="KEGG" id="cmic:caldi_28430"/>
<dbReference type="EMBL" id="AP025628">
    <property type="protein sequence ID" value="BDG61753.1"/>
    <property type="molecule type" value="Genomic_DNA"/>
</dbReference>
<protein>
    <submittedName>
        <fullName evidence="6">Flagellar basal-body rod protein FlgF</fullName>
    </submittedName>
</protein>
<evidence type="ECO:0000259" key="5">
    <source>
        <dbReference type="Pfam" id="PF22692"/>
    </source>
</evidence>